<keyword evidence="9" id="KW-0492">Microsome</keyword>
<dbReference type="GO" id="GO:0020037">
    <property type="term" value="F:heme binding"/>
    <property type="evidence" value="ECO:0007669"/>
    <property type="project" value="InterPro"/>
</dbReference>
<feature type="binding site" description="axial binding residue" evidence="14">
    <location>
        <position position="92"/>
    </location>
    <ligand>
        <name>heme</name>
        <dbReference type="ChEBI" id="CHEBI:30413"/>
    </ligand>
    <ligandPart>
        <name>Fe</name>
        <dbReference type="ChEBI" id="CHEBI:18248"/>
    </ligandPart>
</feature>
<dbReference type="GO" id="GO:0005789">
    <property type="term" value="C:endoplasmic reticulum membrane"/>
    <property type="evidence" value="ECO:0007669"/>
    <property type="project" value="UniProtKB-SubCell"/>
</dbReference>
<protein>
    <recommendedName>
        <fullName evidence="17">Cytochrome P450</fullName>
    </recommendedName>
</protein>
<dbReference type="GO" id="GO:0004497">
    <property type="term" value="F:monooxygenase activity"/>
    <property type="evidence" value="ECO:0007669"/>
    <property type="project" value="UniProtKB-KW"/>
</dbReference>
<dbReference type="GO" id="GO:0016705">
    <property type="term" value="F:oxidoreductase activity, acting on paired donors, with incorporation or reduction of molecular oxygen"/>
    <property type="evidence" value="ECO:0007669"/>
    <property type="project" value="InterPro"/>
</dbReference>
<keyword evidence="7 14" id="KW-0479">Metal-binding</keyword>
<evidence type="ECO:0000256" key="15">
    <source>
        <dbReference type="RuleBase" id="RU000461"/>
    </source>
</evidence>
<dbReference type="InterPro" id="IPR002403">
    <property type="entry name" value="Cyt_P450_E_grp-IV"/>
</dbReference>
<gene>
    <name evidence="16" type="ORF">g.28734</name>
</gene>
<evidence type="ECO:0000256" key="5">
    <source>
        <dbReference type="ARBA" id="ARBA00010617"/>
    </source>
</evidence>
<evidence type="ECO:0000256" key="12">
    <source>
        <dbReference type="ARBA" id="ARBA00023033"/>
    </source>
</evidence>
<dbReference type="EMBL" id="GEBQ01030105">
    <property type="protein sequence ID" value="JAT09872.1"/>
    <property type="molecule type" value="Transcribed_RNA"/>
</dbReference>
<comment type="function">
    <text evidence="2">May be involved in the metabolism of insect hormones and in the breakdown of synthetic insecticides.</text>
</comment>
<accession>A0A1B6KEH9</accession>
<evidence type="ECO:0000256" key="13">
    <source>
        <dbReference type="ARBA" id="ARBA00023136"/>
    </source>
</evidence>
<comment type="subcellular location">
    <subcellularLocation>
        <location evidence="4">Endoplasmic reticulum membrane</location>
        <topology evidence="4">Peripheral membrane protein</topology>
    </subcellularLocation>
    <subcellularLocation>
        <location evidence="3">Microsome membrane</location>
        <topology evidence="3">Peripheral membrane protein</topology>
    </subcellularLocation>
</comment>
<dbReference type="AlphaFoldDB" id="A0A1B6KEH9"/>
<dbReference type="PRINTS" id="PR00385">
    <property type="entry name" value="P450"/>
</dbReference>
<organism evidence="16">
    <name type="scientific">Graphocephala atropunctata</name>
    <dbReference type="NCBI Taxonomy" id="36148"/>
    <lineage>
        <taxon>Eukaryota</taxon>
        <taxon>Metazoa</taxon>
        <taxon>Ecdysozoa</taxon>
        <taxon>Arthropoda</taxon>
        <taxon>Hexapoda</taxon>
        <taxon>Insecta</taxon>
        <taxon>Pterygota</taxon>
        <taxon>Neoptera</taxon>
        <taxon>Paraneoptera</taxon>
        <taxon>Hemiptera</taxon>
        <taxon>Auchenorrhyncha</taxon>
        <taxon>Membracoidea</taxon>
        <taxon>Cicadellidae</taxon>
        <taxon>Cicadellinae</taxon>
        <taxon>Cicadellini</taxon>
        <taxon>Graphocephala</taxon>
    </lineage>
</organism>
<keyword evidence="6 14" id="KW-0349">Heme</keyword>
<evidence type="ECO:0000256" key="11">
    <source>
        <dbReference type="ARBA" id="ARBA00023004"/>
    </source>
</evidence>
<keyword evidence="11 14" id="KW-0408">Iron</keyword>
<dbReference type="PANTHER" id="PTHR24292">
    <property type="entry name" value="CYTOCHROME P450"/>
    <property type="match status" value="1"/>
</dbReference>
<keyword evidence="8" id="KW-0256">Endoplasmic reticulum</keyword>
<evidence type="ECO:0000256" key="14">
    <source>
        <dbReference type="PIRSR" id="PIRSR602403-1"/>
    </source>
</evidence>
<evidence type="ECO:0000256" key="4">
    <source>
        <dbReference type="ARBA" id="ARBA00004406"/>
    </source>
</evidence>
<dbReference type="SUPFAM" id="SSF48264">
    <property type="entry name" value="Cytochrome P450"/>
    <property type="match status" value="1"/>
</dbReference>
<dbReference type="PANTHER" id="PTHR24292:SF54">
    <property type="entry name" value="CYP9F3-RELATED"/>
    <property type="match status" value="1"/>
</dbReference>
<evidence type="ECO:0000256" key="6">
    <source>
        <dbReference type="ARBA" id="ARBA00022617"/>
    </source>
</evidence>
<evidence type="ECO:0000256" key="3">
    <source>
        <dbReference type="ARBA" id="ARBA00004174"/>
    </source>
</evidence>
<evidence type="ECO:0000313" key="16">
    <source>
        <dbReference type="EMBL" id="JAT09872.1"/>
    </source>
</evidence>
<proteinExistence type="inferred from homology"/>
<name>A0A1B6KEH9_9HEMI</name>
<keyword evidence="10 15" id="KW-0560">Oxidoreductase</keyword>
<sequence length="151" mass="17648">MTYMDQIISETLRRYPPFPYLSRCCTEDYRVPESTLRIKKGQEVIIPVYSFHHDPKNFPDPSSFDPERFSPENTKKWHPYAYLPFGEGPRMCIGQKFGLMNVKMAVATLVLDYHLRITPDTDVPLKMTSDSFTTVPSTPLMLIFTRRQHKI</sequence>
<evidence type="ECO:0000256" key="7">
    <source>
        <dbReference type="ARBA" id="ARBA00022723"/>
    </source>
</evidence>
<dbReference type="Pfam" id="PF00067">
    <property type="entry name" value="p450"/>
    <property type="match status" value="1"/>
</dbReference>
<comment type="cofactor">
    <cofactor evidence="1 14">
        <name>heme</name>
        <dbReference type="ChEBI" id="CHEBI:30413"/>
    </cofactor>
</comment>
<comment type="similarity">
    <text evidence="5 15">Belongs to the cytochrome P450 family.</text>
</comment>
<dbReference type="InterPro" id="IPR017972">
    <property type="entry name" value="Cyt_P450_CS"/>
</dbReference>
<dbReference type="InterPro" id="IPR036396">
    <property type="entry name" value="Cyt_P450_sf"/>
</dbReference>
<dbReference type="Gene3D" id="1.10.630.10">
    <property type="entry name" value="Cytochrome P450"/>
    <property type="match status" value="1"/>
</dbReference>
<dbReference type="GO" id="GO:0005506">
    <property type="term" value="F:iron ion binding"/>
    <property type="evidence" value="ECO:0007669"/>
    <property type="project" value="InterPro"/>
</dbReference>
<dbReference type="PRINTS" id="PR00465">
    <property type="entry name" value="EP450IV"/>
</dbReference>
<evidence type="ECO:0000256" key="8">
    <source>
        <dbReference type="ARBA" id="ARBA00022824"/>
    </source>
</evidence>
<keyword evidence="13" id="KW-0472">Membrane</keyword>
<reference evidence="16" key="1">
    <citation type="submission" date="2015-11" db="EMBL/GenBank/DDBJ databases">
        <title>De novo transcriptome assembly of four potential Pierce s Disease insect vectors from Arizona vineyards.</title>
        <authorList>
            <person name="Tassone E.E."/>
        </authorList>
    </citation>
    <scope>NUCLEOTIDE SEQUENCE</scope>
</reference>
<keyword evidence="12 15" id="KW-0503">Monooxygenase</keyword>
<evidence type="ECO:0000256" key="10">
    <source>
        <dbReference type="ARBA" id="ARBA00023002"/>
    </source>
</evidence>
<dbReference type="InterPro" id="IPR050476">
    <property type="entry name" value="Insect_CytP450_Detox"/>
</dbReference>
<evidence type="ECO:0008006" key="17">
    <source>
        <dbReference type="Google" id="ProtNLM"/>
    </source>
</evidence>
<evidence type="ECO:0000256" key="9">
    <source>
        <dbReference type="ARBA" id="ARBA00022848"/>
    </source>
</evidence>
<dbReference type="InterPro" id="IPR001128">
    <property type="entry name" value="Cyt_P450"/>
</dbReference>
<evidence type="ECO:0000256" key="2">
    <source>
        <dbReference type="ARBA" id="ARBA00003690"/>
    </source>
</evidence>
<dbReference type="PROSITE" id="PS00086">
    <property type="entry name" value="CYTOCHROME_P450"/>
    <property type="match status" value="1"/>
</dbReference>
<evidence type="ECO:0000256" key="1">
    <source>
        <dbReference type="ARBA" id="ARBA00001971"/>
    </source>
</evidence>